<proteinExistence type="predicted"/>
<feature type="region of interest" description="Disordered" evidence="2">
    <location>
        <begin position="219"/>
        <end position="245"/>
    </location>
</feature>
<accession>V6U011</accession>
<evidence type="ECO:0000313" key="3">
    <source>
        <dbReference type="EMBL" id="ESU44533.1"/>
    </source>
</evidence>
<dbReference type="Gene3D" id="1.10.287.2610">
    <property type="match status" value="1"/>
</dbReference>
<dbReference type="Proteomes" id="UP000018040">
    <property type="component" value="Unassembled WGS sequence"/>
</dbReference>
<keyword evidence="1" id="KW-0175">Coiled coil</keyword>
<dbReference type="OrthoDB" id="10252857at2759"/>
<organism evidence="3 4">
    <name type="scientific">Giardia intestinalis</name>
    <name type="common">Giardia lamblia</name>
    <dbReference type="NCBI Taxonomy" id="5741"/>
    <lineage>
        <taxon>Eukaryota</taxon>
        <taxon>Metamonada</taxon>
        <taxon>Diplomonadida</taxon>
        <taxon>Hexamitidae</taxon>
        <taxon>Giardiinae</taxon>
        <taxon>Giardia</taxon>
    </lineage>
</organism>
<dbReference type="VEuPathDB" id="GiardiaDB:QR46_1988"/>
<protein>
    <submittedName>
        <fullName evidence="3">Chromosome segregation protein SMC</fullName>
    </submittedName>
</protein>
<comment type="caution">
    <text evidence="3">The sequence shown here is derived from an EMBL/GenBank/DDBJ whole genome shotgun (WGS) entry which is preliminary data.</text>
</comment>
<dbReference type="VEuPathDB" id="GiardiaDB:GL50803_0096580"/>
<gene>
    <name evidence="3" type="ORF">GSB_151616</name>
</gene>
<feature type="coiled-coil region" evidence="1">
    <location>
        <begin position="311"/>
        <end position="366"/>
    </location>
</feature>
<reference evidence="3 4" key="2">
    <citation type="journal article" date="2013" name="Genome Biol. Evol.">
        <title>Genome sequencing of Giardia lamblia genotypes A2 and B isolates (DH and GS) and comparative analysis with the genomes of genotypes A1 and E (WB and Pig).</title>
        <authorList>
            <person name="Adam R.D."/>
            <person name="Dahlstrom E.W."/>
            <person name="Martens C.A."/>
            <person name="Bruno D.P."/>
            <person name="Barbian K.D."/>
            <person name="Ricklefs S.M."/>
            <person name="Hernandez M.M."/>
            <person name="Narla N.P."/>
            <person name="Patel R.B."/>
            <person name="Porcella S.F."/>
            <person name="Nash T.E."/>
        </authorList>
    </citation>
    <scope>NUCLEOTIDE SEQUENCE [LARGE SCALE GENOMIC DNA]</scope>
    <source>
        <strain evidence="3 4">GS</strain>
    </source>
</reference>
<name>V6U011_GIAIN</name>
<dbReference type="VEuPathDB" id="GiardiaDB:DHA2_153403"/>
<feature type="coiled-coil region" evidence="1">
    <location>
        <begin position="88"/>
        <end position="188"/>
    </location>
</feature>
<dbReference type="AlphaFoldDB" id="V6U011"/>
<reference evidence="4" key="1">
    <citation type="submission" date="2012-02" db="EMBL/GenBank/DDBJ databases">
        <title>Genome sequencing of Giardia lamblia Genotypes A2 and B isolates (DH and GS) and comparative analysis with the genomes of Genotypes A1 and E (WB and Pig).</title>
        <authorList>
            <person name="Adam R."/>
            <person name="Dahlstrom E."/>
            <person name="Martens C."/>
            <person name="Bruno D."/>
            <person name="Barbian K."/>
            <person name="Porcella S.F."/>
            <person name="Nash T."/>
        </authorList>
    </citation>
    <scope>NUCLEOTIDE SEQUENCE</scope>
    <source>
        <strain evidence="4">GS</strain>
    </source>
</reference>
<sequence>MKSSKKARFYRYFAKAMDAQALRKDIVAKEAQISCLKADLLKVQQAVTEQTRELKFQEEYISRLKMALKTRASDLKVDERVLFAILNSDKERKRVIELESENQQLRVKNATCKQLITEITNATKTARNALAERQEEVKHLRAQLMDMHRQKNSNELLLSEIQQLTEKKDQLEEKVHRLLEENSTAVQLNNSLQAVQNDFLVEHGQLRDKYEELLRWKEEHRSSPSLRPASEQLETEVHSRDVQTSQLMAEEQKVVSSTLDMEQLDTSGGGAPSYGVGPDKSQTISSLVERIVLNNDFGETSKTLDSTCQTCIGLYKERDRLKAEINRLNDELAWINGQLVEDKAKMDEQMDKISALEAENASLNAKFGSEIDAMTILLRDMAPKCQKMIDLIIEISKNVINSNDGCTDEQKILKICDLIISSEIPEVMSTELQSMYATAREKDGSDVRETPAILHMHDVEEDNEGLVLSSPTVTVDKPGGNALDRVNALLEQSLTYDYSFGSYAGDADLMSVDQKLKELHKFLDVHSLHLNA</sequence>
<evidence type="ECO:0000256" key="1">
    <source>
        <dbReference type="SAM" id="Coils"/>
    </source>
</evidence>
<evidence type="ECO:0000313" key="4">
    <source>
        <dbReference type="Proteomes" id="UP000018040"/>
    </source>
</evidence>
<dbReference type="EMBL" id="AHHH01000021">
    <property type="protein sequence ID" value="ESU44533.1"/>
    <property type="molecule type" value="Genomic_DNA"/>
</dbReference>
<dbReference type="VEuPathDB" id="GiardiaDB:GL50581_556"/>
<evidence type="ECO:0000256" key="2">
    <source>
        <dbReference type="SAM" id="MobiDB-lite"/>
    </source>
</evidence>